<reference evidence="7 8" key="1">
    <citation type="submission" date="2024-01" db="EMBL/GenBank/DDBJ databases">
        <title>The genome of the rayed Mediterranean limpet Patella caerulea (Linnaeus, 1758).</title>
        <authorList>
            <person name="Anh-Thu Weber A."/>
            <person name="Halstead-Nussloch G."/>
        </authorList>
    </citation>
    <scope>NUCLEOTIDE SEQUENCE [LARGE SCALE GENOMIC DNA]</scope>
    <source>
        <strain evidence="7">AATW-2023a</strain>
        <tissue evidence="7">Whole specimen</tissue>
    </source>
</reference>
<dbReference type="Pfam" id="PF18265">
    <property type="entry name" value="Nas2_N"/>
    <property type="match status" value="1"/>
</dbReference>
<dbReference type="GO" id="GO:0005737">
    <property type="term" value="C:cytoplasm"/>
    <property type="evidence" value="ECO:0007669"/>
    <property type="project" value="TreeGrafter"/>
</dbReference>
<evidence type="ECO:0000256" key="1">
    <source>
        <dbReference type="ARBA" id="ARBA00005256"/>
    </source>
</evidence>
<dbReference type="SUPFAM" id="SSF50156">
    <property type="entry name" value="PDZ domain-like"/>
    <property type="match status" value="1"/>
</dbReference>
<dbReference type="GO" id="GO:0005634">
    <property type="term" value="C:nucleus"/>
    <property type="evidence" value="ECO:0007669"/>
    <property type="project" value="TreeGrafter"/>
</dbReference>
<feature type="domain" description="PDZ" evidence="6">
    <location>
        <begin position="97"/>
        <end position="173"/>
    </location>
</feature>
<evidence type="ECO:0000256" key="3">
    <source>
        <dbReference type="ARBA" id="ARBA00023186"/>
    </source>
</evidence>
<evidence type="ECO:0000313" key="7">
    <source>
        <dbReference type="EMBL" id="KAK6173313.1"/>
    </source>
</evidence>
<keyword evidence="8" id="KW-1185">Reference proteome</keyword>
<dbReference type="FunFam" id="2.30.42.10:FF:000107">
    <property type="entry name" value="26S proteasome non-ATPase regulatory subunit 9"/>
    <property type="match status" value="1"/>
</dbReference>
<dbReference type="PANTHER" id="PTHR12651:SF1">
    <property type="entry name" value="26S PROTEASOME NON-ATPASE REGULATORY SUBUNIT 9"/>
    <property type="match status" value="1"/>
</dbReference>
<dbReference type="Pfam" id="PF00595">
    <property type="entry name" value="PDZ"/>
    <property type="match status" value="1"/>
</dbReference>
<evidence type="ECO:0000256" key="4">
    <source>
        <dbReference type="ARBA" id="ARBA00030007"/>
    </source>
</evidence>
<keyword evidence="5" id="KW-0175">Coiled coil</keyword>
<dbReference type="SMART" id="SM00228">
    <property type="entry name" value="PDZ"/>
    <property type="match status" value="1"/>
</dbReference>
<organism evidence="7 8">
    <name type="scientific">Patella caerulea</name>
    <name type="common">Rayed Mediterranean limpet</name>
    <dbReference type="NCBI Taxonomy" id="87958"/>
    <lineage>
        <taxon>Eukaryota</taxon>
        <taxon>Metazoa</taxon>
        <taxon>Spiralia</taxon>
        <taxon>Lophotrochozoa</taxon>
        <taxon>Mollusca</taxon>
        <taxon>Gastropoda</taxon>
        <taxon>Patellogastropoda</taxon>
        <taxon>Patelloidea</taxon>
        <taxon>Patellidae</taxon>
        <taxon>Patella</taxon>
    </lineage>
</organism>
<keyword evidence="3" id="KW-0143">Chaperone</keyword>
<dbReference type="InterPro" id="IPR040815">
    <property type="entry name" value="Nas2_N"/>
</dbReference>
<dbReference type="PANTHER" id="PTHR12651">
    <property type="entry name" value="26S PROTEASOME NON-ATPASE REGULATORY SUBUNIT 9"/>
    <property type="match status" value="1"/>
</dbReference>
<feature type="coiled-coil region" evidence="5">
    <location>
        <begin position="8"/>
        <end position="35"/>
    </location>
</feature>
<dbReference type="EMBL" id="JAZGQO010000011">
    <property type="protein sequence ID" value="KAK6173313.1"/>
    <property type="molecule type" value="Genomic_DNA"/>
</dbReference>
<dbReference type="InterPro" id="IPR035269">
    <property type="entry name" value="PSMD9"/>
</dbReference>
<accession>A0AAN8JDR5</accession>
<dbReference type="Gene3D" id="6.10.140.1710">
    <property type="match status" value="1"/>
</dbReference>
<comment type="caution">
    <text evidence="7">The sequence shown here is derived from an EMBL/GenBank/DDBJ whole genome shotgun (WGS) entry which is preliminary data.</text>
</comment>
<protein>
    <recommendedName>
        <fullName evidence="2">26S proteasome non-ATPase regulatory subunit 9</fullName>
    </recommendedName>
    <alternativeName>
        <fullName evidence="4">26S proteasome regulatory subunit p27</fullName>
    </alternativeName>
</protein>
<evidence type="ECO:0000256" key="5">
    <source>
        <dbReference type="SAM" id="Coils"/>
    </source>
</evidence>
<evidence type="ECO:0000256" key="2">
    <source>
        <dbReference type="ARBA" id="ARBA00014937"/>
    </source>
</evidence>
<dbReference type="GO" id="GO:0070682">
    <property type="term" value="P:proteasome regulatory particle assembly"/>
    <property type="evidence" value="ECO:0007669"/>
    <property type="project" value="InterPro"/>
</dbReference>
<dbReference type="AlphaFoldDB" id="A0AAN8JDR5"/>
<sequence length="200" mass="22242">MATPMAKMKELTKKRDELEKEIAELTEVLDSQQGVGLDGPLVDSQGFPRNDIDVYSVRHARHNIICLQNDHKALMKEIEETLYEIHAQAREKQNTDEPMEISVNKPVREQEPFLIVDRLDPGSPAADGGIQVGDEIIKFGSVMKENFTGLPCIGTVVQHSKGKPLHITALRDGELVKLSVKPDKWSGKGLLGCNVLPIKR</sequence>
<name>A0AAN8JDR5_PATCE</name>
<evidence type="ECO:0000259" key="6">
    <source>
        <dbReference type="SMART" id="SM00228"/>
    </source>
</evidence>
<dbReference type="InterPro" id="IPR036034">
    <property type="entry name" value="PDZ_sf"/>
</dbReference>
<evidence type="ECO:0000313" key="8">
    <source>
        <dbReference type="Proteomes" id="UP001347796"/>
    </source>
</evidence>
<proteinExistence type="inferred from homology"/>
<dbReference type="InterPro" id="IPR001478">
    <property type="entry name" value="PDZ"/>
</dbReference>
<dbReference type="Proteomes" id="UP001347796">
    <property type="component" value="Unassembled WGS sequence"/>
</dbReference>
<dbReference type="Gene3D" id="2.30.42.10">
    <property type="match status" value="1"/>
</dbReference>
<comment type="similarity">
    <text evidence="1">Belongs to the proteasome subunit p27 family.</text>
</comment>
<gene>
    <name evidence="7" type="ORF">SNE40_016788</name>
</gene>